<dbReference type="AlphaFoldDB" id="A0A830AY82"/>
<dbReference type="PROSITE" id="PS51471">
    <property type="entry name" value="FE2OG_OXY"/>
    <property type="match status" value="1"/>
</dbReference>
<feature type="domain" description="Fe2OG dioxygenase" evidence="7">
    <location>
        <begin position="112"/>
        <end position="223"/>
    </location>
</feature>
<comment type="cofactor">
    <cofactor evidence="6">
        <name>Fe(2+)</name>
        <dbReference type="ChEBI" id="CHEBI:29033"/>
    </cofactor>
    <text evidence="6">Binds 1 Fe(2+) ion per subunit.</text>
</comment>
<keyword evidence="4" id="KW-0560">Oxidoreductase</keyword>
<dbReference type="Proteomes" id="UP000653305">
    <property type="component" value="Unassembled WGS sequence"/>
</dbReference>
<organism evidence="8 9">
    <name type="scientific">Phtheirospermum japonicum</name>
    <dbReference type="NCBI Taxonomy" id="374723"/>
    <lineage>
        <taxon>Eukaryota</taxon>
        <taxon>Viridiplantae</taxon>
        <taxon>Streptophyta</taxon>
        <taxon>Embryophyta</taxon>
        <taxon>Tracheophyta</taxon>
        <taxon>Spermatophyta</taxon>
        <taxon>Magnoliopsida</taxon>
        <taxon>eudicotyledons</taxon>
        <taxon>Gunneridae</taxon>
        <taxon>Pentapetalae</taxon>
        <taxon>asterids</taxon>
        <taxon>lamiids</taxon>
        <taxon>Lamiales</taxon>
        <taxon>Orobanchaceae</taxon>
        <taxon>Orobanchaceae incertae sedis</taxon>
        <taxon>Phtheirospermum</taxon>
    </lineage>
</organism>
<feature type="binding site" evidence="6">
    <location>
        <position position="190"/>
    </location>
    <ligand>
        <name>Fe cation</name>
        <dbReference type="ChEBI" id="CHEBI:24875"/>
        <note>catalytic</note>
    </ligand>
</feature>
<evidence type="ECO:0000313" key="8">
    <source>
        <dbReference type="EMBL" id="GFP79417.1"/>
    </source>
</evidence>
<dbReference type="Pfam" id="PF13532">
    <property type="entry name" value="2OG-FeII_Oxy_2"/>
    <property type="match status" value="1"/>
</dbReference>
<dbReference type="GO" id="GO:0035513">
    <property type="term" value="P:oxidative RNA demethylation"/>
    <property type="evidence" value="ECO:0007669"/>
    <property type="project" value="TreeGrafter"/>
</dbReference>
<dbReference type="InterPro" id="IPR005123">
    <property type="entry name" value="Oxoglu/Fe-dep_dioxygenase_dom"/>
</dbReference>
<evidence type="ECO:0000256" key="6">
    <source>
        <dbReference type="PIRSR" id="PIRSR604574-2"/>
    </source>
</evidence>
<dbReference type="PANTHER" id="PTHR16557">
    <property type="entry name" value="ALKYLATED DNA REPAIR PROTEIN ALKB-RELATED"/>
    <property type="match status" value="1"/>
</dbReference>
<protein>
    <submittedName>
        <fullName evidence="8">Alpha-ketoglutarate-dependent dioxygenase abh1</fullName>
    </submittedName>
</protein>
<name>A0A830AY82_9LAMI</name>
<dbReference type="GO" id="GO:0035516">
    <property type="term" value="F:broad specificity oxidative DNA demethylase activity"/>
    <property type="evidence" value="ECO:0007669"/>
    <property type="project" value="TreeGrafter"/>
</dbReference>
<dbReference type="InterPro" id="IPR037151">
    <property type="entry name" value="AlkB-like_sf"/>
</dbReference>
<keyword evidence="9" id="KW-1185">Reference proteome</keyword>
<comment type="similarity">
    <text evidence="1">Belongs to the alkB family.</text>
</comment>
<evidence type="ECO:0000256" key="4">
    <source>
        <dbReference type="ARBA" id="ARBA00023002"/>
    </source>
</evidence>
<keyword evidence="5 6" id="KW-0408">Iron</keyword>
<dbReference type="GO" id="GO:0035515">
    <property type="term" value="F:oxidative RNA demethylase activity"/>
    <property type="evidence" value="ECO:0007669"/>
    <property type="project" value="TreeGrafter"/>
</dbReference>
<evidence type="ECO:0000259" key="7">
    <source>
        <dbReference type="PROSITE" id="PS51471"/>
    </source>
</evidence>
<keyword evidence="2 6" id="KW-0479">Metal-binding</keyword>
<sequence>MILLKIYVSVDEQIDIVRRCKNLGVREGGFYVPRLKCVAKMNLHLMCLGLDWDAQSNTYGETRKHDGTKPPAIPQQLSSLVRCAIHDSHMLITKRLNNLSNGLAQEILPPMCPDVCVVNFYTSTRQLGMHQDDAESHESRCRQLPVVSLSLGDSAQFLYGTRKNANKANKVLLESGDVLIFGGKSRDIFHGVSSIIPNTAPPLLVERTKLRPGRLNLTFRQNSFISLL</sequence>
<evidence type="ECO:0000256" key="2">
    <source>
        <dbReference type="ARBA" id="ARBA00022723"/>
    </source>
</evidence>
<dbReference type="EMBL" id="BMAC01000008">
    <property type="protein sequence ID" value="GFP79417.1"/>
    <property type="molecule type" value="Genomic_DNA"/>
</dbReference>
<dbReference type="SUPFAM" id="SSF51197">
    <property type="entry name" value="Clavaminate synthase-like"/>
    <property type="match status" value="1"/>
</dbReference>
<feature type="binding site" evidence="6">
    <location>
        <position position="130"/>
    </location>
    <ligand>
        <name>Fe cation</name>
        <dbReference type="ChEBI" id="CHEBI:24875"/>
        <note>catalytic</note>
    </ligand>
</feature>
<dbReference type="GO" id="GO:0005737">
    <property type="term" value="C:cytoplasm"/>
    <property type="evidence" value="ECO:0007669"/>
    <property type="project" value="TreeGrafter"/>
</dbReference>
<proteinExistence type="inferred from homology"/>
<dbReference type="GO" id="GO:0008198">
    <property type="term" value="F:ferrous iron binding"/>
    <property type="evidence" value="ECO:0007669"/>
    <property type="project" value="TreeGrafter"/>
</dbReference>
<dbReference type="Gene3D" id="2.60.120.590">
    <property type="entry name" value="Alpha-ketoglutarate-dependent dioxygenase AlkB-like"/>
    <property type="match status" value="1"/>
</dbReference>
<accession>A0A830AY82</accession>
<keyword evidence="3 8" id="KW-0223">Dioxygenase</keyword>
<evidence type="ECO:0000256" key="5">
    <source>
        <dbReference type="ARBA" id="ARBA00023004"/>
    </source>
</evidence>
<comment type="caution">
    <text evidence="8">The sequence shown here is derived from an EMBL/GenBank/DDBJ whole genome shotgun (WGS) entry which is preliminary data.</text>
</comment>
<evidence type="ECO:0000313" key="9">
    <source>
        <dbReference type="Proteomes" id="UP000653305"/>
    </source>
</evidence>
<evidence type="ECO:0000256" key="1">
    <source>
        <dbReference type="ARBA" id="ARBA00007879"/>
    </source>
</evidence>
<dbReference type="OrthoDB" id="6614653at2759"/>
<gene>
    <name evidence="8" type="ORF">PHJA_000085200</name>
</gene>
<feature type="binding site" evidence="6">
    <location>
        <position position="132"/>
    </location>
    <ligand>
        <name>Fe cation</name>
        <dbReference type="ChEBI" id="CHEBI:24875"/>
        <note>catalytic</note>
    </ligand>
</feature>
<reference evidence="8" key="1">
    <citation type="submission" date="2020-07" db="EMBL/GenBank/DDBJ databases">
        <title>Ethylene signaling mediates host invasion by parasitic plants.</title>
        <authorList>
            <person name="Yoshida S."/>
        </authorList>
    </citation>
    <scope>NUCLEOTIDE SEQUENCE</scope>
    <source>
        <strain evidence="8">Okayama</strain>
    </source>
</reference>
<dbReference type="PANTHER" id="PTHR16557:SF10">
    <property type="entry name" value="2-OXOGLUTARATE-DEPENDENT DIOXYGENASE FAMILY PROTEIN"/>
    <property type="match status" value="1"/>
</dbReference>
<dbReference type="InterPro" id="IPR004574">
    <property type="entry name" value="Alkb"/>
</dbReference>
<evidence type="ECO:0000256" key="3">
    <source>
        <dbReference type="ARBA" id="ARBA00022964"/>
    </source>
</evidence>
<dbReference type="InterPro" id="IPR027450">
    <property type="entry name" value="AlkB-like"/>
</dbReference>